<dbReference type="Pfam" id="PF01613">
    <property type="entry name" value="Flavin_Reduct"/>
    <property type="match status" value="1"/>
</dbReference>
<dbReference type="PANTHER" id="PTHR30466:SF11">
    <property type="entry name" value="FLAVIN-DEPENDENT MONOOXYGENASE, REDUCTASE SUBUNIT HSAB"/>
    <property type="match status" value="1"/>
</dbReference>
<comment type="caution">
    <text evidence="4">The sequence shown here is derived from an EMBL/GenBank/DDBJ whole genome shotgun (WGS) entry which is preliminary data.</text>
</comment>
<reference evidence="4 5" key="1">
    <citation type="submission" date="2019-11" db="EMBL/GenBank/DDBJ databases">
        <title>Gordonia sp. nov., a novel actinobacterium isolated from mangrove soil in Hainan.</title>
        <authorList>
            <person name="Huang X."/>
            <person name="Xie Y."/>
            <person name="Chu X."/>
            <person name="Xiao K."/>
        </authorList>
    </citation>
    <scope>NUCLEOTIDE SEQUENCE [LARGE SCALE GENOMIC DNA]</scope>
    <source>
        <strain evidence="4 5">HNM0687</strain>
    </source>
</reference>
<dbReference type="PANTHER" id="PTHR30466">
    <property type="entry name" value="FLAVIN REDUCTASE"/>
    <property type="match status" value="1"/>
</dbReference>
<sequence length="178" mass="19252">MTDTDSTRIFEARHLRDVLGNFPTSVVAVTTTAADGVPVGMVVGSFTSVSLDPPLVSFLVDRSSSTLPKILAAGRFCANALASDQEWLCRQMAKKGADRFTGVSWERSAHDNPIIDGVVAWVDCTIDKTVELGDHFLVVGFIGDLNVASVKRPLLFFRGGYGDYTSTSQLLLDSHLRS</sequence>
<dbReference type="AlphaFoldDB" id="A0A6L7GTI5"/>
<dbReference type="GO" id="GO:0010181">
    <property type="term" value="F:FMN binding"/>
    <property type="evidence" value="ECO:0007669"/>
    <property type="project" value="InterPro"/>
</dbReference>
<accession>A0A6L7GTI5</accession>
<evidence type="ECO:0000313" key="4">
    <source>
        <dbReference type="EMBL" id="MXP23329.1"/>
    </source>
</evidence>
<comment type="similarity">
    <text evidence="1">Belongs to the non-flavoprotein flavin reductase family.</text>
</comment>
<dbReference type="InterPro" id="IPR012349">
    <property type="entry name" value="Split_barrel_FMN-bd"/>
</dbReference>
<name>A0A6L7GTI5_9ACTN</name>
<dbReference type="GO" id="GO:0042602">
    <property type="term" value="F:riboflavin reductase (NADPH) activity"/>
    <property type="evidence" value="ECO:0007669"/>
    <property type="project" value="TreeGrafter"/>
</dbReference>
<protein>
    <submittedName>
        <fullName evidence="4">Flavin reductase</fullName>
    </submittedName>
</protein>
<dbReference type="SMART" id="SM00903">
    <property type="entry name" value="Flavin_Reduct"/>
    <property type="match status" value="1"/>
</dbReference>
<dbReference type="EMBL" id="WMBR01000005">
    <property type="protein sequence ID" value="MXP23329.1"/>
    <property type="molecule type" value="Genomic_DNA"/>
</dbReference>
<keyword evidence="2" id="KW-0560">Oxidoreductase</keyword>
<proteinExistence type="inferred from homology"/>
<evidence type="ECO:0000313" key="5">
    <source>
        <dbReference type="Proteomes" id="UP000475545"/>
    </source>
</evidence>
<evidence type="ECO:0000256" key="2">
    <source>
        <dbReference type="ARBA" id="ARBA00023002"/>
    </source>
</evidence>
<organism evidence="4 5">
    <name type="scientific">Gordonia mangrovi</name>
    <dbReference type="NCBI Taxonomy" id="2665643"/>
    <lineage>
        <taxon>Bacteria</taxon>
        <taxon>Bacillati</taxon>
        <taxon>Actinomycetota</taxon>
        <taxon>Actinomycetes</taxon>
        <taxon>Mycobacteriales</taxon>
        <taxon>Gordoniaceae</taxon>
        <taxon>Gordonia</taxon>
    </lineage>
</organism>
<gene>
    <name evidence="4" type="ORF">GIY30_18490</name>
</gene>
<feature type="domain" description="Flavin reductase like" evidence="3">
    <location>
        <begin position="19"/>
        <end position="163"/>
    </location>
</feature>
<dbReference type="InterPro" id="IPR050268">
    <property type="entry name" value="NADH-dep_flavin_reductase"/>
</dbReference>
<dbReference type="RefSeq" id="WP_160903508.1">
    <property type="nucleotide sequence ID" value="NZ_CP102850.1"/>
</dbReference>
<evidence type="ECO:0000256" key="1">
    <source>
        <dbReference type="ARBA" id="ARBA00008898"/>
    </source>
</evidence>
<dbReference type="Proteomes" id="UP000475545">
    <property type="component" value="Unassembled WGS sequence"/>
</dbReference>
<dbReference type="SUPFAM" id="SSF50475">
    <property type="entry name" value="FMN-binding split barrel"/>
    <property type="match status" value="1"/>
</dbReference>
<dbReference type="InterPro" id="IPR002563">
    <property type="entry name" value="Flavin_Rdtase-like_dom"/>
</dbReference>
<evidence type="ECO:0000259" key="3">
    <source>
        <dbReference type="SMART" id="SM00903"/>
    </source>
</evidence>
<keyword evidence="5" id="KW-1185">Reference proteome</keyword>
<dbReference type="Gene3D" id="2.30.110.10">
    <property type="entry name" value="Electron Transport, Fmn-binding Protein, Chain A"/>
    <property type="match status" value="1"/>
</dbReference>